<keyword evidence="3" id="KW-1133">Transmembrane helix</keyword>
<organism evidence="4 5">
    <name type="scientific">Pseudobutyrivibrio ruminis</name>
    <dbReference type="NCBI Taxonomy" id="46206"/>
    <lineage>
        <taxon>Bacteria</taxon>
        <taxon>Bacillati</taxon>
        <taxon>Bacillota</taxon>
        <taxon>Clostridia</taxon>
        <taxon>Lachnospirales</taxon>
        <taxon>Lachnospiraceae</taxon>
        <taxon>Pseudobutyrivibrio</taxon>
    </lineage>
</organism>
<evidence type="ECO:0000256" key="1">
    <source>
        <dbReference type="ARBA" id="ARBA00010692"/>
    </source>
</evidence>
<name>A0A927UBP2_9FIRM</name>
<feature type="transmembrane region" description="Helical" evidence="3">
    <location>
        <begin position="20"/>
        <end position="37"/>
    </location>
</feature>
<keyword evidence="3" id="KW-0812">Transmembrane</keyword>
<dbReference type="GO" id="GO:0005886">
    <property type="term" value="C:plasma membrane"/>
    <property type="evidence" value="ECO:0007669"/>
    <property type="project" value="UniProtKB-SubCell"/>
</dbReference>
<dbReference type="EMBL" id="SVER01000014">
    <property type="protein sequence ID" value="MBE5919510.1"/>
    <property type="molecule type" value="Genomic_DNA"/>
</dbReference>
<dbReference type="PANTHER" id="PTHR34295:SF1">
    <property type="entry name" value="BIOTIN TRANSPORTER BIOY"/>
    <property type="match status" value="1"/>
</dbReference>
<keyword evidence="2 3" id="KW-0472">Membrane</keyword>
<feature type="transmembrane region" description="Helical" evidence="3">
    <location>
        <begin position="68"/>
        <end position="85"/>
    </location>
</feature>
<evidence type="ECO:0000313" key="5">
    <source>
        <dbReference type="Proteomes" id="UP000766246"/>
    </source>
</evidence>
<evidence type="ECO:0000313" key="4">
    <source>
        <dbReference type="EMBL" id="MBE5919510.1"/>
    </source>
</evidence>
<evidence type="ECO:0000256" key="2">
    <source>
        <dbReference type="PIRNR" id="PIRNR016661"/>
    </source>
</evidence>
<comment type="similarity">
    <text evidence="1 2">Belongs to the BioY family.</text>
</comment>
<protein>
    <recommendedName>
        <fullName evidence="2">Biotin transporter</fullName>
    </recommendedName>
</protein>
<keyword evidence="2" id="KW-1003">Cell membrane</keyword>
<dbReference type="GO" id="GO:0015225">
    <property type="term" value="F:biotin transmembrane transporter activity"/>
    <property type="evidence" value="ECO:0007669"/>
    <property type="project" value="UniProtKB-UniRule"/>
</dbReference>
<dbReference type="InterPro" id="IPR003784">
    <property type="entry name" value="BioY"/>
</dbReference>
<accession>A0A927UBP2</accession>
<dbReference type="PIRSF" id="PIRSF016661">
    <property type="entry name" value="BioY"/>
    <property type="match status" value="1"/>
</dbReference>
<keyword evidence="2" id="KW-0813">Transport</keyword>
<feature type="transmembrane region" description="Helical" evidence="3">
    <location>
        <begin position="156"/>
        <end position="181"/>
    </location>
</feature>
<comment type="caution">
    <text evidence="4">The sequence shown here is derived from an EMBL/GenBank/DDBJ whole genome shotgun (WGS) entry which is preliminary data.</text>
</comment>
<feature type="transmembrane region" description="Helical" evidence="3">
    <location>
        <begin position="43"/>
        <end position="61"/>
    </location>
</feature>
<dbReference type="Gene3D" id="1.10.1760.20">
    <property type="match status" value="1"/>
</dbReference>
<evidence type="ECO:0000256" key="3">
    <source>
        <dbReference type="SAM" id="Phobius"/>
    </source>
</evidence>
<feature type="transmembrane region" description="Helical" evidence="3">
    <location>
        <begin position="124"/>
        <end position="144"/>
    </location>
</feature>
<sequence>MDNTFNQPQSKQLLSTKRMVICALFAALLCVSAYLSIPTPLPMAPKITLMNFVIFLIALLFPVTESFLIGLVWFLLGVVGLPVFIGGGSGIGYLIAPYGAYTWAFPIVLIVLPLIRGKKYNRIWYTICGIIGVLIIDVIGMLYLQHSMSYDLKTAFLTGFVPFIPLDLVKAIVVAQIIPAFRKIMEF</sequence>
<proteinExistence type="inferred from homology"/>
<feature type="transmembrane region" description="Helical" evidence="3">
    <location>
        <begin position="91"/>
        <end position="112"/>
    </location>
</feature>
<dbReference type="AlphaFoldDB" id="A0A927UBP2"/>
<comment type="subcellular location">
    <subcellularLocation>
        <location evidence="2">Cell membrane</location>
        <topology evidence="2">Multi-pass membrane protein</topology>
    </subcellularLocation>
</comment>
<dbReference type="Pfam" id="PF02632">
    <property type="entry name" value="BioY"/>
    <property type="match status" value="1"/>
</dbReference>
<gene>
    <name evidence="4" type="ORF">E7272_06650</name>
</gene>
<dbReference type="Proteomes" id="UP000766246">
    <property type="component" value="Unassembled WGS sequence"/>
</dbReference>
<reference evidence="4" key="1">
    <citation type="submission" date="2019-04" db="EMBL/GenBank/DDBJ databases">
        <title>Evolution of Biomass-Degrading Anaerobic Consortia Revealed by Metagenomics.</title>
        <authorList>
            <person name="Peng X."/>
        </authorList>
    </citation>
    <scope>NUCLEOTIDE SEQUENCE</scope>
    <source>
        <strain evidence="4">SIG311</strain>
    </source>
</reference>
<dbReference type="PANTHER" id="PTHR34295">
    <property type="entry name" value="BIOTIN TRANSPORTER BIOY"/>
    <property type="match status" value="1"/>
</dbReference>